<sequence length="92" mass="10646">MYSGKKTDYPIDKNRLVRSVLPFRANDIRHKPNGYMYAPADRNVNKKISSERTLIAHSLPQVAGKISQRSFLSLLPIYRKLKWQTITSNLKT</sequence>
<dbReference type="STRING" id="1715692.RUE5091_03092"/>
<organism evidence="1 2">
    <name type="scientific">Ruegeria denitrificans</name>
    <dbReference type="NCBI Taxonomy" id="1715692"/>
    <lineage>
        <taxon>Bacteria</taxon>
        <taxon>Pseudomonadati</taxon>
        <taxon>Pseudomonadota</taxon>
        <taxon>Alphaproteobacteria</taxon>
        <taxon>Rhodobacterales</taxon>
        <taxon>Roseobacteraceae</taxon>
        <taxon>Ruegeria</taxon>
    </lineage>
</organism>
<proteinExistence type="predicted"/>
<evidence type="ECO:0000313" key="2">
    <source>
        <dbReference type="Proteomes" id="UP000051260"/>
    </source>
</evidence>
<accession>A0A0P1IEP6</accession>
<keyword evidence="2" id="KW-1185">Reference proteome</keyword>
<protein>
    <submittedName>
        <fullName evidence="1">Uncharacterized protein</fullName>
    </submittedName>
</protein>
<dbReference type="Proteomes" id="UP000051260">
    <property type="component" value="Unassembled WGS sequence"/>
</dbReference>
<evidence type="ECO:0000313" key="1">
    <source>
        <dbReference type="EMBL" id="CUK08533.1"/>
    </source>
</evidence>
<dbReference type="AlphaFoldDB" id="A0A0P1IEP6"/>
<dbReference type="EMBL" id="CYUD01000009">
    <property type="protein sequence ID" value="CUK08533.1"/>
    <property type="molecule type" value="Genomic_DNA"/>
</dbReference>
<reference evidence="2" key="1">
    <citation type="submission" date="2015-09" db="EMBL/GenBank/DDBJ databases">
        <authorList>
            <person name="Rodrigo-Torres L."/>
            <person name="Arahal D.R."/>
        </authorList>
    </citation>
    <scope>NUCLEOTIDE SEQUENCE [LARGE SCALE GENOMIC DNA]</scope>
    <source>
        <strain evidence="2">CECT 5091</strain>
    </source>
</reference>
<name>A0A0P1IEP6_9RHOB</name>
<gene>
    <name evidence="1" type="ORF">RUE5091_03092</name>
</gene>